<sequence>MMDGIRFACAGHGLAHVQRVRLRFDQFDESDNGEKGCMARLFCWFFFLLSIGRRCRRGDSKGGGNVRQCHFWRKMEAVPVGEDRAALARSSFASLGNALK</sequence>
<dbReference type="Proteomes" id="UP000479710">
    <property type="component" value="Unassembled WGS sequence"/>
</dbReference>
<protein>
    <submittedName>
        <fullName evidence="1">Uncharacterized protein</fullName>
    </submittedName>
</protein>
<accession>A0A6G1CKW6</accession>
<dbReference type="EMBL" id="SPHZ02000009">
    <property type="protein sequence ID" value="KAF0901295.1"/>
    <property type="molecule type" value="Genomic_DNA"/>
</dbReference>
<proteinExistence type="predicted"/>
<evidence type="ECO:0000313" key="2">
    <source>
        <dbReference type="Proteomes" id="UP000479710"/>
    </source>
</evidence>
<organism evidence="1 2">
    <name type="scientific">Oryza meyeriana var. granulata</name>
    <dbReference type="NCBI Taxonomy" id="110450"/>
    <lineage>
        <taxon>Eukaryota</taxon>
        <taxon>Viridiplantae</taxon>
        <taxon>Streptophyta</taxon>
        <taxon>Embryophyta</taxon>
        <taxon>Tracheophyta</taxon>
        <taxon>Spermatophyta</taxon>
        <taxon>Magnoliopsida</taxon>
        <taxon>Liliopsida</taxon>
        <taxon>Poales</taxon>
        <taxon>Poaceae</taxon>
        <taxon>BOP clade</taxon>
        <taxon>Oryzoideae</taxon>
        <taxon>Oryzeae</taxon>
        <taxon>Oryzinae</taxon>
        <taxon>Oryza</taxon>
        <taxon>Oryza meyeriana</taxon>
    </lineage>
</organism>
<comment type="caution">
    <text evidence="1">The sequence shown here is derived from an EMBL/GenBank/DDBJ whole genome shotgun (WGS) entry which is preliminary data.</text>
</comment>
<dbReference type="AlphaFoldDB" id="A0A6G1CKW6"/>
<name>A0A6G1CKW6_9ORYZ</name>
<evidence type="ECO:0000313" key="1">
    <source>
        <dbReference type="EMBL" id="KAF0901295.1"/>
    </source>
</evidence>
<reference evidence="1 2" key="1">
    <citation type="submission" date="2019-11" db="EMBL/GenBank/DDBJ databases">
        <title>Whole genome sequence of Oryza granulata.</title>
        <authorList>
            <person name="Li W."/>
        </authorList>
    </citation>
    <scope>NUCLEOTIDE SEQUENCE [LARGE SCALE GENOMIC DNA]</scope>
    <source>
        <strain evidence="2">cv. Menghai</strain>
        <tissue evidence="1">Leaf</tissue>
    </source>
</reference>
<keyword evidence="2" id="KW-1185">Reference proteome</keyword>
<gene>
    <name evidence="1" type="ORF">E2562_039160</name>
</gene>